<feature type="compositionally biased region" description="Polar residues" evidence="7">
    <location>
        <begin position="121"/>
        <end position="137"/>
    </location>
</feature>
<accession>A0A6G6C025</accession>
<dbReference type="InterPro" id="IPR009057">
    <property type="entry name" value="Homeodomain-like_sf"/>
</dbReference>
<dbReference type="AlphaFoldDB" id="A0A6G6C025"/>
<evidence type="ECO:0000259" key="8">
    <source>
        <dbReference type="PROSITE" id="PS50071"/>
    </source>
</evidence>
<dbReference type="GO" id="GO:0000981">
    <property type="term" value="F:DNA-binding transcription factor activity, RNA polymerase II-specific"/>
    <property type="evidence" value="ECO:0007669"/>
    <property type="project" value="InterPro"/>
</dbReference>
<dbReference type="InterPro" id="IPR017970">
    <property type="entry name" value="Homeobox_CS"/>
</dbReference>
<keyword evidence="3 5" id="KW-0371">Homeobox</keyword>
<dbReference type="PRINTS" id="PR00024">
    <property type="entry name" value="HOMEOBOX"/>
</dbReference>
<keyword evidence="1" id="KW-0217">Developmental protein</keyword>
<dbReference type="GO" id="GO:0048513">
    <property type="term" value="P:animal organ development"/>
    <property type="evidence" value="ECO:0007669"/>
    <property type="project" value="UniProtKB-ARBA"/>
</dbReference>
<name>A0A6G6C025_9BILA</name>
<evidence type="ECO:0000256" key="5">
    <source>
        <dbReference type="PROSITE-ProRule" id="PRU00108"/>
    </source>
</evidence>
<dbReference type="GO" id="GO:0000978">
    <property type="term" value="F:RNA polymerase II cis-regulatory region sequence-specific DNA binding"/>
    <property type="evidence" value="ECO:0007669"/>
    <property type="project" value="TreeGrafter"/>
</dbReference>
<evidence type="ECO:0000256" key="4">
    <source>
        <dbReference type="ARBA" id="ARBA00023242"/>
    </source>
</evidence>
<dbReference type="SMART" id="SM00389">
    <property type="entry name" value="HOX"/>
    <property type="match status" value="1"/>
</dbReference>
<organism evidence="9">
    <name type="scientific">Phoronopsis harmeri</name>
    <dbReference type="NCBI Taxonomy" id="490051"/>
    <lineage>
        <taxon>Eukaryota</taxon>
        <taxon>Metazoa</taxon>
        <taxon>Spiralia</taxon>
        <taxon>Lophotrochozoa</taxon>
        <taxon>Phoronida</taxon>
        <taxon>Phoronidae</taxon>
        <taxon>Phoronopsis</taxon>
    </lineage>
</organism>
<feature type="region of interest" description="Disordered" evidence="7">
    <location>
        <begin position="100"/>
        <end position="194"/>
    </location>
</feature>
<dbReference type="PROSITE" id="PS50071">
    <property type="entry name" value="HOMEOBOX_2"/>
    <property type="match status" value="1"/>
</dbReference>
<dbReference type="Pfam" id="PF00046">
    <property type="entry name" value="Homeodomain"/>
    <property type="match status" value="1"/>
</dbReference>
<dbReference type="FunFam" id="1.10.10.60:FF:000176">
    <property type="entry name" value="pancreas/duodenum homeobox protein 1"/>
    <property type="match status" value="1"/>
</dbReference>
<dbReference type="CDD" id="cd00086">
    <property type="entry name" value="homeodomain"/>
    <property type="match status" value="1"/>
</dbReference>
<feature type="DNA-binding region" description="Homeobox" evidence="5">
    <location>
        <begin position="45"/>
        <end position="104"/>
    </location>
</feature>
<dbReference type="PANTHER" id="PTHR45664:SF12">
    <property type="entry name" value="PANCREAS_DUODENUM HOMEOBOX PROTEIN 1"/>
    <property type="match status" value="1"/>
</dbReference>
<dbReference type="SUPFAM" id="SSF46689">
    <property type="entry name" value="Homeodomain-like"/>
    <property type="match status" value="1"/>
</dbReference>
<comment type="subcellular location">
    <subcellularLocation>
        <location evidence="5 6">Nucleus</location>
    </subcellularLocation>
</comment>
<protein>
    <submittedName>
        <fullName evidence="9">Proboscipedia homeobox protein</fullName>
    </submittedName>
</protein>
<evidence type="ECO:0000256" key="2">
    <source>
        <dbReference type="ARBA" id="ARBA00023125"/>
    </source>
</evidence>
<dbReference type="InterPro" id="IPR020479">
    <property type="entry name" value="HD_metazoa"/>
</dbReference>
<dbReference type="EMBL" id="MN443106">
    <property type="protein sequence ID" value="QID57586.1"/>
    <property type="molecule type" value="mRNA"/>
</dbReference>
<proteinExistence type="evidence at transcript level"/>
<dbReference type="GO" id="GO:0005634">
    <property type="term" value="C:nucleus"/>
    <property type="evidence" value="ECO:0007669"/>
    <property type="project" value="UniProtKB-SubCell"/>
</dbReference>
<dbReference type="PANTHER" id="PTHR45664">
    <property type="entry name" value="PROTEIN ZERKNUELLT 1-RELATED"/>
    <property type="match status" value="1"/>
</dbReference>
<dbReference type="Gene3D" id="1.10.10.60">
    <property type="entry name" value="Homeodomain-like"/>
    <property type="match status" value="1"/>
</dbReference>
<keyword evidence="2 5" id="KW-0238">DNA-binding</keyword>
<dbReference type="PROSITE" id="PS00027">
    <property type="entry name" value="HOMEOBOX_1"/>
    <property type="match status" value="1"/>
</dbReference>
<evidence type="ECO:0000256" key="1">
    <source>
        <dbReference type="ARBA" id="ARBA00022473"/>
    </source>
</evidence>
<keyword evidence="4 5" id="KW-0539">Nucleus</keyword>
<reference evidence="9" key="1">
    <citation type="submission" date="2019-09" db="EMBL/GenBank/DDBJ databases">
        <title>Hox genes in phoronid Phoronopsis harmeri.</title>
        <authorList>
            <person name="Gasiorowski L."/>
            <person name="Hejnol A."/>
        </authorList>
    </citation>
    <scope>NUCLEOTIDE SEQUENCE</scope>
</reference>
<evidence type="ECO:0000256" key="6">
    <source>
        <dbReference type="RuleBase" id="RU000682"/>
    </source>
</evidence>
<dbReference type="InterPro" id="IPR001356">
    <property type="entry name" value="HD"/>
</dbReference>
<sequence>MDPTKLNVETFIRQEQLPDGHEFPWMKDGNSENDNMAAEKPCTSQRRLRTAYTNTQLLELEKEFHFNKYLCRPRRIEIAASLDLTERQVKVWFQNRRMKFKRQKQGTTGSDFGSIADDTSKSPASNLSPVQSPSPINENDDTLCQDASPDYSGQTNENARHASVQQQVSNVLPPTCSRQTKEPTPDCMKQNQTKPPTYIELQPHQVNTIVNQATSYKTSSSELPSTPNLYDNAMTNGSCNRTAAASTSCLYSSSFSRATMGPAPLPVSNMCLDTSSRNRLDSGSTVQSPLAPIKRYPYAGQSFNQMFPGGGDQSAYNADHGYLGFDDCLYNAYNYPYSDVNSAWYGQHSDFSLYNSTSFPTSIQ</sequence>
<evidence type="ECO:0000256" key="7">
    <source>
        <dbReference type="SAM" id="MobiDB-lite"/>
    </source>
</evidence>
<evidence type="ECO:0000256" key="3">
    <source>
        <dbReference type="ARBA" id="ARBA00023155"/>
    </source>
</evidence>
<feature type="domain" description="Homeobox" evidence="8">
    <location>
        <begin position="43"/>
        <end position="103"/>
    </location>
</feature>
<evidence type="ECO:0000313" key="9">
    <source>
        <dbReference type="EMBL" id="QID57586.1"/>
    </source>
</evidence>
<feature type="compositionally biased region" description="Polar residues" evidence="7">
    <location>
        <begin position="151"/>
        <end position="178"/>
    </location>
</feature>
<dbReference type="GO" id="GO:0045944">
    <property type="term" value="P:positive regulation of transcription by RNA polymerase II"/>
    <property type="evidence" value="ECO:0007669"/>
    <property type="project" value="UniProtKB-ARBA"/>
</dbReference>